<name>A0A5C3DX90_9BASI</name>
<dbReference type="Gene3D" id="3.40.50.720">
    <property type="entry name" value="NAD(P)-binding Rossmann-like Domain"/>
    <property type="match status" value="1"/>
</dbReference>
<dbReference type="OrthoDB" id="191139at2759"/>
<keyword evidence="5" id="KW-1185">Reference proteome</keyword>
<keyword evidence="3" id="KW-0560">Oxidoreductase</keyword>
<dbReference type="GO" id="GO:0016491">
    <property type="term" value="F:oxidoreductase activity"/>
    <property type="evidence" value="ECO:0007669"/>
    <property type="project" value="UniProtKB-KW"/>
</dbReference>
<dbReference type="PRINTS" id="PR00081">
    <property type="entry name" value="GDHRDH"/>
</dbReference>
<dbReference type="SUPFAM" id="SSF51735">
    <property type="entry name" value="NAD(P)-binding Rossmann-fold domains"/>
    <property type="match status" value="1"/>
</dbReference>
<organism evidence="4 5">
    <name type="scientific">Ustilago trichophora</name>
    <dbReference type="NCBI Taxonomy" id="86804"/>
    <lineage>
        <taxon>Eukaryota</taxon>
        <taxon>Fungi</taxon>
        <taxon>Dikarya</taxon>
        <taxon>Basidiomycota</taxon>
        <taxon>Ustilaginomycotina</taxon>
        <taxon>Ustilaginomycetes</taxon>
        <taxon>Ustilaginales</taxon>
        <taxon>Ustilaginaceae</taxon>
        <taxon>Ustilago</taxon>
    </lineage>
</organism>
<sequence length="351" mass="38389">MASYTSIIRDMLCPTTSSPSSSSKTHWNPTTSMPLLTDRIVIITGPTSGIGYETLRQLILSSAHVYLFGRSLSKLEQTRDTLLSECTASLVTDYPKGDRRYGASVGNMSIIQCDLSDLSSVKRAVGEFLEKEQRVDLIFANAGVMVGGKTVDGYEMMFATNVLGHHALLRLLLPALRRSSTLLNSTTTGETRIVLTASDTHRWVNHPSHVKLSADANNSALGHIHLYGRSKLGNVYTASKLAELSSKDGWGITVCSVHPGGVKSQLGSSNRWLTRLKNWFLVPATLGAVTQLWGATGASREQVHGKYLVPWARVGMQSELASDRETRDGVWEWCEDQCVRHGLLGEDEVIA</sequence>
<dbReference type="InterPro" id="IPR036291">
    <property type="entry name" value="NAD(P)-bd_dom_sf"/>
</dbReference>
<dbReference type="PANTHER" id="PTHR24320">
    <property type="entry name" value="RETINOL DEHYDROGENASE"/>
    <property type="match status" value="1"/>
</dbReference>
<evidence type="ECO:0000313" key="5">
    <source>
        <dbReference type="Proteomes" id="UP000324022"/>
    </source>
</evidence>
<comment type="similarity">
    <text evidence="1">Belongs to the short-chain dehydrogenases/reductases (SDR) family.</text>
</comment>
<dbReference type="Pfam" id="PF00106">
    <property type="entry name" value="adh_short"/>
    <property type="match status" value="1"/>
</dbReference>
<dbReference type="InterPro" id="IPR002347">
    <property type="entry name" value="SDR_fam"/>
</dbReference>
<reference evidence="4 5" key="1">
    <citation type="submission" date="2018-03" db="EMBL/GenBank/DDBJ databases">
        <authorList>
            <person name="Guldener U."/>
        </authorList>
    </citation>
    <scope>NUCLEOTIDE SEQUENCE [LARGE SCALE GENOMIC DNA]</scope>
    <source>
        <strain evidence="4 5">NBRC100155</strain>
    </source>
</reference>
<gene>
    <name evidence="4" type="ORF">UTRI_01526</name>
</gene>
<protein>
    <recommendedName>
        <fullName evidence="6">NAD(P)-binding protein</fullName>
    </recommendedName>
</protein>
<evidence type="ECO:0000313" key="4">
    <source>
        <dbReference type="EMBL" id="SPO22848.1"/>
    </source>
</evidence>
<evidence type="ECO:0008006" key="6">
    <source>
        <dbReference type="Google" id="ProtNLM"/>
    </source>
</evidence>
<dbReference type="Proteomes" id="UP000324022">
    <property type="component" value="Unassembled WGS sequence"/>
</dbReference>
<keyword evidence="2" id="KW-0521">NADP</keyword>
<evidence type="ECO:0000256" key="3">
    <source>
        <dbReference type="ARBA" id="ARBA00023002"/>
    </source>
</evidence>
<proteinExistence type="inferred from homology"/>
<accession>A0A5C3DX90</accession>
<dbReference type="AlphaFoldDB" id="A0A5C3DX90"/>
<evidence type="ECO:0000256" key="1">
    <source>
        <dbReference type="ARBA" id="ARBA00006484"/>
    </source>
</evidence>
<dbReference type="EMBL" id="OOIN01000004">
    <property type="protein sequence ID" value="SPO22848.1"/>
    <property type="molecule type" value="Genomic_DNA"/>
</dbReference>
<dbReference type="PANTHER" id="PTHR24320:SF282">
    <property type="entry name" value="WW DOMAIN-CONTAINING OXIDOREDUCTASE"/>
    <property type="match status" value="1"/>
</dbReference>
<evidence type="ECO:0000256" key="2">
    <source>
        <dbReference type="ARBA" id="ARBA00022857"/>
    </source>
</evidence>